<gene>
    <name evidence="2" type="ORF">LN463_08325</name>
</gene>
<sequence length="221" mass="24704">MVSDLSTPSSSPTLAAALPAAIAEPFLDPAMYHEIFHNIDAGFCVIDMVFDGEQAVDYVIRTTNGAFERYTGLSPNALNVSIRNLLPEHEQEWFDRYGHVARTGNRIHFEMQAKALKRWYSVDAFRVGQPEQARVAILFMDITERKRVERELAESEARFSALADGLPMPVWVLDAQGVVRFVNSAYGEFFGLDISSGTVSAWSELLHPDDLPTFQFELAAS</sequence>
<dbReference type="Gene3D" id="3.30.450.20">
    <property type="entry name" value="PAS domain"/>
    <property type="match status" value="2"/>
</dbReference>
<feature type="domain" description="PAS" evidence="1">
    <location>
        <begin position="155"/>
        <end position="221"/>
    </location>
</feature>
<evidence type="ECO:0000313" key="2">
    <source>
        <dbReference type="EMBL" id="MCC8634991.1"/>
    </source>
</evidence>
<dbReference type="CDD" id="cd00130">
    <property type="entry name" value="PAS"/>
    <property type="match status" value="1"/>
</dbReference>
<comment type="caution">
    <text evidence="2">The sequence shown here is derived from an EMBL/GenBank/DDBJ whole genome shotgun (WGS) entry which is preliminary data.</text>
</comment>
<evidence type="ECO:0000259" key="1">
    <source>
        <dbReference type="PROSITE" id="PS50112"/>
    </source>
</evidence>
<dbReference type="InterPro" id="IPR035965">
    <property type="entry name" value="PAS-like_dom_sf"/>
</dbReference>
<dbReference type="NCBIfam" id="TIGR00229">
    <property type="entry name" value="sensory_box"/>
    <property type="match status" value="2"/>
</dbReference>
<dbReference type="EMBL" id="JAJIUS010000047">
    <property type="protein sequence ID" value="MCC8634991.1"/>
    <property type="molecule type" value="Genomic_DNA"/>
</dbReference>
<dbReference type="SUPFAM" id="SSF55785">
    <property type="entry name" value="PYP-like sensor domain (PAS domain)"/>
    <property type="match status" value="2"/>
</dbReference>
<name>A0ABS8LKY3_XANEU</name>
<proteinExistence type="predicted"/>
<feature type="non-terminal residue" evidence="2">
    <location>
        <position position="221"/>
    </location>
</feature>
<dbReference type="PANTHER" id="PTHR44757:SF2">
    <property type="entry name" value="BIOFILM ARCHITECTURE MAINTENANCE PROTEIN MBAA"/>
    <property type="match status" value="1"/>
</dbReference>
<dbReference type="InterPro" id="IPR000014">
    <property type="entry name" value="PAS"/>
</dbReference>
<dbReference type="Pfam" id="PF13188">
    <property type="entry name" value="PAS_8"/>
    <property type="match status" value="2"/>
</dbReference>
<dbReference type="SMART" id="SM00091">
    <property type="entry name" value="PAS"/>
    <property type="match status" value="2"/>
</dbReference>
<dbReference type="PROSITE" id="PS50112">
    <property type="entry name" value="PAS"/>
    <property type="match status" value="1"/>
</dbReference>
<dbReference type="InterPro" id="IPR052155">
    <property type="entry name" value="Biofilm_reg_signaling"/>
</dbReference>
<keyword evidence="3" id="KW-1185">Reference proteome</keyword>
<organism evidence="2 3">
    <name type="scientific">Xanthomonas euvesicatoria pv. euvesicatoria</name>
    <dbReference type="NCBI Taxonomy" id="2753541"/>
    <lineage>
        <taxon>Bacteria</taxon>
        <taxon>Pseudomonadati</taxon>
        <taxon>Pseudomonadota</taxon>
        <taxon>Gammaproteobacteria</taxon>
        <taxon>Lysobacterales</taxon>
        <taxon>Lysobacteraceae</taxon>
        <taxon>Xanthomonas</taxon>
    </lineage>
</organism>
<dbReference type="Proteomes" id="UP001430605">
    <property type="component" value="Unassembled WGS sequence"/>
</dbReference>
<evidence type="ECO:0000313" key="3">
    <source>
        <dbReference type="Proteomes" id="UP001430605"/>
    </source>
</evidence>
<dbReference type="PANTHER" id="PTHR44757">
    <property type="entry name" value="DIGUANYLATE CYCLASE DGCP"/>
    <property type="match status" value="1"/>
</dbReference>
<dbReference type="RefSeq" id="WP_228903375.1">
    <property type="nucleotide sequence ID" value="NZ_JAJIUR010000043.1"/>
</dbReference>
<accession>A0ABS8LKY3</accession>
<reference evidence="2" key="1">
    <citation type="submission" date="2021-11" db="EMBL/GenBank/DDBJ databases">
        <title>Genome resources and taxonomic validation of 89 Xanthomonas strains.</title>
        <authorList>
            <person name="Tambong J.T."/>
        </authorList>
    </citation>
    <scope>NUCLEOTIDE SEQUENCE</scope>
    <source>
        <strain evidence="2">Xv 72</strain>
    </source>
</reference>
<protein>
    <submittedName>
        <fullName evidence="2">PAS domain-containing protein</fullName>
    </submittedName>
</protein>